<dbReference type="AlphaFoldDB" id="A0A6A6V0T4"/>
<gene>
    <name evidence="2" type="ORF">M011DRAFT_224916</name>
</gene>
<name>A0A6A6V0T4_9PLEO</name>
<keyword evidence="3" id="KW-1185">Reference proteome</keyword>
<dbReference type="EMBL" id="MU006598">
    <property type="protein sequence ID" value="KAF2743344.1"/>
    <property type="molecule type" value="Genomic_DNA"/>
</dbReference>
<dbReference type="Proteomes" id="UP000799440">
    <property type="component" value="Unassembled WGS sequence"/>
</dbReference>
<reference evidence="2" key="1">
    <citation type="journal article" date="2020" name="Stud. Mycol.">
        <title>101 Dothideomycetes genomes: a test case for predicting lifestyles and emergence of pathogens.</title>
        <authorList>
            <person name="Haridas S."/>
            <person name="Albert R."/>
            <person name="Binder M."/>
            <person name="Bloem J."/>
            <person name="Labutti K."/>
            <person name="Salamov A."/>
            <person name="Andreopoulos B."/>
            <person name="Baker S."/>
            <person name="Barry K."/>
            <person name="Bills G."/>
            <person name="Bluhm B."/>
            <person name="Cannon C."/>
            <person name="Castanera R."/>
            <person name="Culley D."/>
            <person name="Daum C."/>
            <person name="Ezra D."/>
            <person name="Gonzalez J."/>
            <person name="Henrissat B."/>
            <person name="Kuo A."/>
            <person name="Liang C."/>
            <person name="Lipzen A."/>
            <person name="Lutzoni F."/>
            <person name="Magnuson J."/>
            <person name="Mondo S."/>
            <person name="Nolan M."/>
            <person name="Ohm R."/>
            <person name="Pangilinan J."/>
            <person name="Park H.-J."/>
            <person name="Ramirez L."/>
            <person name="Alfaro M."/>
            <person name="Sun H."/>
            <person name="Tritt A."/>
            <person name="Yoshinaga Y."/>
            <person name="Zwiers L.-H."/>
            <person name="Turgeon B."/>
            <person name="Goodwin S."/>
            <person name="Spatafora J."/>
            <person name="Crous P."/>
            <person name="Grigoriev I."/>
        </authorList>
    </citation>
    <scope>NUCLEOTIDE SEQUENCE</scope>
    <source>
        <strain evidence="2">CBS 119925</strain>
    </source>
</reference>
<evidence type="ECO:0000313" key="3">
    <source>
        <dbReference type="Proteomes" id="UP000799440"/>
    </source>
</evidence>
<protein>
    <submittedName>
        <fullName evidence="2">Uncharacterized protein</fullName>
    </submittedName>
</protein>
<accession>A0A6A6V0T4</accession>
<evidence type="ECO:0000313" key="2">
    <source>
        <dbReference type="EMBL" id="KAF2743344.1"/>
    </source>
</evidence>
<feature type="region of interest" description="Disordered" evidence="1">
    <location>
        <begin position="165"/>
        <end position="187"/>
    </location>
</feature>
<evidence type="ECO:0000256" key="1">
    <source>
        <dbReference type="SAM" id="MobiDB-lite"/>
    </source>
</evidence>
<organism evidence="2 3">
    <name type="scientific">Sporormia fimetaria CBS 119925</name>
    <dbReference type="NCBI Taxonomy" id="1340428"/>
    <lineage>
        <taxon>Eukaryota</taxon>
        <taxon>Fungi</taxon>
        <taxon>Dikarya</taxon>
        <taxon>Ascomycota</taxon>
        <taxon>Pezizomycotina</taxon>
        <taxon>Dothideomycetes</taxon>
        <taxon>Pleosporomycetidae</taxon>
        <taxon>Pleosporales</taxon>
        <taxon>Sporormiaceae</taxon>
        <taxon>Sporormia</taxon>
    </lineage>
</organism>
<proteinExistence type="predicted"/>
<sequence length="241" mass="27460">MLPSRPPRSLREAWLQSHSAHIARLRRHLTTHEATALTILSTLDAADQTYREAGFSYHLLPPACRSQSPTVPEATTSRLKHIYADQAPVTRKQQAFFFQWFDVLTGAQNTITLCKNSRESNNRATLQHHCDQAADILHRAQLRLASVQQAVMELDAMVREMKEAYKTSHPADDDATENATEEDVRNRDSEQGRLLRLWMRGFIVPKDIRSWGWRCDGERWVGDMDEAGMEGSGCGVLTRYL</sequence>